<dbReference type="GO" id="GO:0009055">
    <property type="term" value="F:electron transfer activity"/>
    <property type="evidence" value="ECO:0007669"/>
    <property type="project" value="UniProtKB-UniRule"/>
</dbReference>
<comment type="subcellular location">
    <subcellularLocation>
        <location evidence="10">Cytoplasm</location>
    </subcellularLocation>
    <subcellularLocation>
        <location evidence="10">Mitochondrion intermembrane space</location>
    </subcellularLocation>
</comment>
<evidence type="ECO:0000259" key="11">
    <source>
        <dbReference type="Pfam" id="PF05093"/>
    </source>
</evidence>
<evidence type="ECO:0000313" key="14">
    <source>
        <dbReference type="RefSeq" id="XP_025414781.1"/>
    </source>
</evidence>
<dbReference type="GO" id="GO:0046872">
    <property type="term" value="F:metal ion binding"/>
    <property type="evidence" value="ECO:0007669"/>
    <property type="project" value="UniProtKB-KW"/>
</dbReference>
<keyword evidence="13" id="KW-1185">Reference proteome</keyword>
<keyword evidence="8 10" id="KW-0411">Iron-sulfur</keyword>
<keyword evidence="4 10" id="KW-0963">Cytoplasm</keyword>
<evidence type="ECO:0000256" key="6">
    <source>
        <dbReference type="ARBA" id="ARBA00022723"/>
    </source>
</evidence>
<comment type="cofactor">
    <cofactor evidence="1 10">
        <name>[4Fe-4S] cluster</name>
        <dbReference type="ChEBI" id="CHEBI:49883"/>
    </cofactor>
</comment>
<dbReference type="GO" id="GO:0051537">
    <property type="term" value="F:2 iron, 2 sulfur cluster binding"/>
    <property type="evidence" value="ECO:0007669"/>
    <property type="project" value="UniProtKB-UniRule"/>
</dbReference>
<dbReference type="Gene3D" id="3.40.50.150">
    <property type="entry name" value="Vaccinia Virus protein VP39"/>
    <property type="match status" value="1"/>
</dbReference>
<feature type="binding site" evidence="10">
    <location>
        <position position="261"/>
    </location>
    <ligand>
        <name>[4Fe-4S] cluster</name>
        <dbReference type="ChEBI" id="CHEBI:49883"/>
    </ligand>
</feature>
<comment type="similarity">
    <text evidence="2 10">Belongs to the anamorsin family.</text>
</comment>
<evidence type="ECO:0000256" key="9">
    <source>
        <dbReference type="ARBA" id="ARBA00023128"/>
    </source>
</evidence>
<feature type="binding site" evidence="10">
    <location>
        <position position="272"/>
    </location>
    <ligand>
        <name>[4Fe-4S] cluster</name>
        <dbReference type="ChEBI" id="CHEBI:49883"/>
    </ligand>
</feature>
<comment type="subunit">
    <text evidence="10">Monomer.</text>
</comment>
<evidence type="ECO:0000313" key="13">
    <source>
        <dbReference type="Proteomes" id="UP000694846"/>
    </source>
</evidence>
<feature type="short sequence motif" description="Cx2C motif 2" evidence="10">
    <location>
        <begin position="269"/>
        <end position="272"/>
    </location>
</feature>
<reference evidence="12" key="1">
    <citation type="submission" date="2018-04" db="EMBL/GenBank/DDBJ databases">
        <title>Transcriptome assembly of Sipha flava.</title>
        <authorList>
            <person name="Scully E.D."/>
            <person name="Geib S.M."/>
            <person name="Palmer N.A."/>
            <person name="Koch K."/>
            <person name="Bradshaw J."/>
            <person name="Heng-Moss T."/>
            <person name="Sarath G."/>
        </authorList>
    </citation>
    <scope>NUCLEOTIDE SEQUENCE</scope>
</reference>
<dbReference type="PANTHER" id="PTHR13273:SF14">
    <property type="entry name" value="ANAMORSIN"/>
    <property type="match status" value="1"/>
</dbReference>
<dbReference type="RefSeq" id="XP_025414781.1">
    <property type="nucleotide sequence ID" value="XM_025558996.1"/>
</dbReference>
<dbReference type="GO" id="GO:0005758">
    <property type="term" value="C:mitochondrial intermembrane space"/>
    <property type="evidence" value="ECO:0007669"/>
    <property type="project" value="UniProtKB-SubCell"/>
</dbReference>
<dbReference type="GeneID" id="112686621"/>
<keyword evidence="6 10" id="KW-0479">Metal-binding</keyword>
<comment type="cofactor">
    <cofactor evidence="10">
        <name>[2Fe-2S] cluster</name>
        <dbReference type="ChEBI" id="CHEBI:190135"/>
    </cofactor>
</comment>
<evidence type="ECO:0000256" key="3">
    <source>
        <dbReference type="ARBA" id="ARBA00022485"/>
    </source>
</evidence>
<gene>
    <name evidence="14" type="primary">LOC112686621</name>
    <name evidence="12" type="ORF">g.132095</name>
</gene>
<dbReference type="InterPro" id="IPR029063">
    <property type="entry name" value="SAM-dependent_MTases_sf"/>
</dbReference>
<dbReference type="OrthoDB" id="311633at2759"/>
<dbReference type="HAMAP" id="MF_03115">
    <property type="entry name" value="Anamorsin"/>
    <property type="match status" value="1"/>
</dbReference>
<feature type="binding site" evidence="10">
    <location>
        <position position="232"/>
    </location>
    <ligand>
        <name>[2Fe-2S] cluster</name>
        <dbReference type="ChEBI" id="CHEBI:190135"/>
    </ligand>
</feature>
<comment type="caution">
    <text evidence="10">Lacks conserved residue(s) required for the propagation of feature annotation.</text>
</comment>
<protein>
    <recommendedName>
        <fullName evidence="10">Anamorsin homolog</fullName>
    </recommendedName>
    <alternativeName>
        <fullName evidence="10">Fe-S cluster assembly protein DRE2 homolog</fullName>
    </alternativeName>
</protein>
<evidence type="ECO:0000256" key="5">
    <source>
        <dbReference type="ARBA" id="ARBA00022714"/>
    </source>
</evidence>
<evidence type="ECO:0000256" key="2">
    <source>
        <dbReference type="ARBA" id="ARBA00008169"/>
    </source>
</evidence>
<keyword evidence="5 10" id="KW-0001">2Fe-2S</keyword>
<keyword evidence="3 10" id="KW-0004">4Fe-4S</keyword>
<dbReference type="CTD" id="57019"/>
<comment type="domain">
    <text evidence="10">The N-terminal domain has structural similarity with S-adenosyl-L-methionine-dependent methyltransferases, but does not bind S-adenosyl-L-methionine. It is required for correct assembly of the 2 Fe-S clusters.</text>
</comment>
<comment type="domain">
    <text evidence="10">The C-terminal domain binds 2 Fe-S clusters but is otherwise mostly in an intrinsically disordered conformation.</text>
</comment>
<evidence type="ECO:0000256" key="1">
    <source>
        <dbReference type="ARBA" id="ARBA00001966"/>
    </source>
</evidence>
<feature type="binding site" evidence="10">
    <location>
        <position position="269"/>
    </location>
    <ligand>
        <name>[4Fe-4S] cluster</name>
        <dbReference type="ChEBI" id="CHEBI:49883"/>
    </ligand>
</feature>
<feature type="region of interest" description="Fe-S binding site B" evidence="10">
    <location>
        <begin position="258"/>
        <end position="272"/>
    </location>
</feature>
<evidence type="ECO:0000256" key="4">
    <source>
        <dbReference type="ARBA" id="ARBA00022490"/>
    </source>
</evidence>
<dbReference type="Proteomes" id="UP000694846">
    <property type="component" value="Unplaced"/>
</dbReference>
<dbReference type="AlphaFoldDB" id="A0A2S2QAQ3"/>
<evidence type="ECO:0000256" key="10">
    <source>
        <dbReference type="HAMAP-Rule" id="MF_03115"/>
    </source>
</evidence>
<name>A0A2S2QAQ3_9HEMI</name>
<dbReference type="PANTHER" id="PTHR13273">
    <property type="entry name" value="ANAMORSIN"/>
    <property type="match status" value="1"/>
</dbReference>
<proteinExistence type="inferred from homology"/>
<feature type="binding site" evidence="10">
    <location>
        <position position="258"/>
    </location>
    <ligand>
        <name>[4Fe-4S] cluster</name>
        <dbReference type="ChEBI" id="CHEBI:49883"/>
    </ligand>
</feature>
<evidence type="ECO:0000256" key="7">
    <source>
        <dbReference type="ARBA" id="ARBA00023004"/>
    </source>
</evidence>
<evidence type="ECO:0000256" key="8">
    <source>
        <dbReference type="ARBA" id="ARBA00023014"/>
    </source>
</evidence>
<feature type="domain" description="Anamorsin C-terminal" evidence="11">
    <location>
        <begin position="252"/>
        <end position="288"/>
    </location>
</feature>
<keyword evidence="9 10" id="KW-0496">Mitochondrion</keyword>
<feature type="short sequence motif" description="Cx2C motif 1" evidence="10">
    <location>
        <begin position="258"/>
        <end position="261"/>
    </location>
</feature>
<feature type="binding site" evidence="10">
    <location>
        <position position="218"/>
    </location>
    <ligand>
        <name>[2Fe-2S] cluster</name>
        <dbReference type="ChEBI" id="CHEBI:190135"/>
    </ligand>
</feature>
<dbReference type="Pfam" id="PF05093">
    <property type="entry name" value="CIAPIN1"/>
    <property type="match status" value="1"/>
</dbReference>
<comment type="domain">
    <text evidence="10">The twin Cx2C motifs are involved in the recognition by the mitochondrial MIA40-ERV1 disulfide relay system. The formation of 2 disulfide bonds in the Cx2C motifs through dithiol/disulfide exchange reactions effectively traps the protein in the mitochondrial intermembrane space.</text>
</comment>
<feature type="binding site" evidence="10">
    <location>
        <position position="230"/>
    </location>
    <ligand>
        <name>[2Fe-2S] cluster</name>
        <dbReference type="ChEBI" id="CHEBI:190135"/>
    </ligand>
</feature>
<reference evidence="14" key="2">
    <citation type="submission" date="2025-04" db="UniProtKB">
        <authorList>
            <consortium name="RefSeq"/>
        </authorList>
    </citation>
    <scope>IDENTIFICATION</scope>
    <source>
        <tissue evidence="14">Whole body</tissue>
    </source>
</reference>
<dbReference type="InterPro" id="IPR007785">
    <property type="entry name" value="Anamorsin"/>
</dbReference>
<feature type="binding site" evidence="10">
    <location>
        <position position="227"/>
    </location>
    <ligand>
        <name>[2Fe-2S] cluster</name>
        <dbReference type="ChEBI" id="CHEBI:190135"/>
    </ligand>
</feature>
<dbReference type="GO" id="GO:0016226">
    <property type="term" value="P:iron-sulfur cluster assembly"/>
    <property type="evidence" value="ECO:0007669"/>
    <property type="project" value="UniProtKB-UniRule"/>
</dbReference>
<dbReference type="InterPro" id="IPR046408">
    <property type="entry name" value="CIAPIN1"/>
</dbReference>
<keyword evidence="7 10" id="KW-0408">Iron</keyword>
<evidence type="ECO:0000313" key="12">
    <source>
        <dbReference type="EMBL" id="MBY74711.1"/>
    </source>
</evidence>
<dbReference type="GO" id="GO:0051539">
    <property type="term" value="F:4 iron, 4 sulfur cluster binding"/>
    <property type="evidence" value="ECO:0007669"/>
    <property type="project" value="UniProtKB-KW"/>
</dbReference>
<comment type="function">
    <text evidence="10">Component of the cytosolic iron-sulfur (Fe-S) protein assembly (CIA) machinery. Required for the maturation of extramitochondrial Fe-S proteins. Part of an electron transfer chain functioning in an early step of cytosolic Fe-S biogenesis, facilitating the de novo assembly of a [4Fe-4S] cluster on the cytosolic Fe-S scaffold complex. Electrons are transferred from NADPH via a FAD- and FMN-containing diflavin oxidoreductase. Together with the diflavin oxidoreductase, also required for the assembly of the diferric tyrosyl radical cofactor of ribonucleotide reductase (RNR), probably by providing electrons for reduction during radical cofactor maturation in the catalytic small subunit.</text>
</comment>
<organism evidence="12">
    <name type="scientific">Sipha flava</name>
    <name type="common">yellow sugarcane aphid</name>
    <dbReference type="NCBI Taxonomy" id="143950"/>
    <lineage>
        <taxon>Eukaryota</taxon>
        <taxon>Metazoa</taxon>
        <taxon>Ecdysozoa</taxon>
        <taxon>Arthropoda</taxon>
        <taxon>Hexapoda</taxon>
        <taxon>Insecta</taxon>
        <taxon>Pterygota</taxon>
        <taxon>Neoptera</taxon>
        <taxon>Paraneoptera</taxon>
        <taxon>Hemiptera</taxon>
        <taxon>Sternorrhyncha</taxon>
        <taxon>Aphidomorpha</taxon>
        <taxon>Aphidoidea</taxon>
        <taxon>Aphididae</taxon>
        <taxon>Sipha</taxon>
    </lineage>
</organism>
<accession>A0A2S2QAQ3</accession>
<sequence length="297" mass="31935">MRDRSLEAFYTFSRSPRIMGSPHEIRLSRLLAENHLVLGPETADLKRVLVVVDESLASEDLDNVTQLFADKATVKCIYAQDIGKETETSFYGAILSGVIGNSVPCDLDLFSTYTKLLTAGGLLIVQTEPGTEDKLVKQLKLCGFLNVIASTATPGIVVGCTALYEVGTSDKVTFNSETKDNVISAWSLNDNNSETISEDDLLEADDLKKPSANSLKVCATTKKAKACKNCSCGLAEELEANSRKTAPEPDTSTAKSSCGSCYLGDAFRCASCPYLGMPAFKPGEKVQLAGNLLQDDF</sequence>
<dbReference type="EMBL" id="GGMS01005508">
    <property type="protein sequence ID" value="MBY74711.1"/>
    <property type="molecule type" value="Transcribed_RNA"/>
</dbReference>